<dbReference type="EMBL" id="JAPEUX010000006">
    <property type="protein sequence ID" value="KAJ4349855.1"/>
    <property type="molecule type" value="Genomic_DNA"/>
</dbReference>
<accession>A0A9W8XGC5</accession>
<sequence>MDILHLCTDGRILQDAALFEGPHIDSSIFATAYSNHAPSEHLHGRARTKPSYRQCTTDSKVHPHAQADHKNSHVWKRSLFPYNPLEEVEQVWLLGNYVLDRKTGKKCFEEMSFRTWVFPYVMNGKQTKYDTAVIKRVNRRMQWEVARPDIISSVIGGDEKGAMSPGEYQVTFQTLILAGSEMTAKPLSANMTQLLTHSETYDRLVGEIRDALEEESDITLN</sequence>
<dbReference type="GO" id="GO:0004497">
    <property type="term" value="F:monooxygenase activity"/>
    <property type="evidence" value="ECO:0007669"/>
    <property type="project" value="InterPro"/>
</dbReference>
<dbReference type="RefSeq" id="XP_056068785.1">
    <property type="nucleotide sequence ID" value="XM_056217229.1"/>
</dbReference>
<gene>
    <name evidence="1" type="ORF">N0V89_008474</name>
</gene>
<dbReference type="GO" id="GO:0005506">
    <property type="term" value="F:iron ion binding"/>
    <property type="evidence" value="ECO:0007669"/>
    <property type="project" value="InterPro"/>
</dbReference>
<dbReference type="GO" id="GO:0020037">
    <property type="term" value="F:heme binding"/>
    <property type="evidence" value="ECO:0007669"/>
    <property type="project" value="InterPro"/>
</dbReference>
<dbReference type="Proteomes" id="UP001140513">
    <property type="component" value="Unassembled WGS sequence"/>
</dbReference>
<evidence type="ECO:0000313" key="2">
    <source>
        <dbReference type="Proteomes" id="UP001140513"/>
    </source>
</evidence>
<evidence type="ECO:0000313" key="1">
    <source>
        <dbReference type="EMBL" id="KAJ4349855.1"/>
    </source>
</evidence>
<organism evidence="1 2">
    <name type="scientific">Didymosphaeria variabile</name>
    <dbReference type="NCBI Taxonomy" id="1932322"/>
    <lineage>
        <taxon>Eukaryota</taxon>
        <taxon>Fungi</taxon>
        <taxon>Dikarya</taxon>
        <taxon>Ascomycota</taxon>
        <taxon>Pezizomycotina</taxon>
        <taxon>Dothideomycetes</taxon>
        <taxon>Pleosporomycetidae</taxon>
        <taxon>Pleosporales</taxon>
        <taxon>Massarineae</taxon>
        <taxon>Didymosphaeriaceae</taxon>
        <taxon>Didymosphaeria</taxon>
    </lineage>
</organism>
<dbReference type="InterPro" id="IPR036396">
    <property type="entry name" value="Cyt_P450_sf"/>
</dbReference>
<dbReference type="OrthoDB" id="5973539at2759"/>
<dbReference type="GO" id="GO:0016705">
    <property type="term" value="F:oxidoreductase activity, acting on paired donors, with incorporation or reduction of molecular oxygen"/>
    <property type="evidence" value="ECO:0007669"/>
    <property type="project" value="InterPro"/>
</dbReference>
<proteinExistence type="predicted"/>
<reference evidence="1" key="1">
    <citation type="submission" date="2022-10" db="EMBL/GenBank/DDBJ databases">
        <title>Tapping the CABI collections for fungal endophytes: first genome assemblies for Collariella, Neodidymelliopsis, Ascochyta clinopodiicola, Didymella pomorum, Didymosphaeria variabile, Neocosmospora piperis and Neocucurbitaria cava.</title>
        <authorList>
            <person name="Hill R."/>
        </authorList>
    </citation>
    <scope>NUCLEOTIDE SEQUENCE</scope>
    <source>
        <strain evidence="1">IMI 356815</strain>
    </source>
</reference>
<dbReference type="SUPFAM" id="SSF48264">
    <property type="entry name" value="Cytochrome P450"/>
    <property type="match status" value="1"/>
</dbReference>
<comment type="caution">
    <text evidence="1">The sequence shown here is derived from an EMBL/GenBank/DDBJ whole genome shotgun (WGS) entry which is preliminary data.</text>
</comment>
<dbReference type="Gene3D" id="1.10.630.10">
    <property type="entry name" value="Cytochrome P450"/>
    <property type="match status" value="1"/>
</dbReference>
<protein>
    <submittedName>
        <fullName evidence="1">Uncharacterized protein</fullName>
    </submittedName>
</protein>
<name>A0A9W8XGC5_9PLEO</name>
<dbReference type="GeneID" id="80912004"/>
<keyword evidence="2" id="KW-1185">Reference proteome</keyword>
<dbReference type="AlphaFoldDB" id="A0A9W8XGC5"/>